<dbReference type="PROSITE" id="PS00107">
    <property type="entry name" value="PROTEIN_KINASE_ATP"/>
    <property type="match status" value="1"/>
</dbReference>
<dbReference type="STRING" id="658196.A0A397TLH0"/>
<name>A0A397TLH0_9GLOM</name>
<dbReference type="AlphaFoldDB" id="A0A397TLH0"/>
<protein>
    <submittedName>
        <fullName evidence="3">Kinase-like domain-containing protein</fullName>
    </submittedName>
</protein>
<dbReference type="InterPro" id="IPR001245">
    <property type="entry name" value="Ser-Thr/Tyr_kinase_cat_dom"/>
</dbReference>
<organism evidence="3 4">
    <name type="scientific">Glomus cerebriforme</name>
    <dbReference type="NCBI Taxonomy" id="658196"/>
    <lineage>
        <taxon>Eukaryota</taxon>
        <taxon>Fungi</taxon>
        <taxon>Fungi incertae sedis</taxon>
        <taxon>Mucoromycota</taxon>
        <taxon>Glomeromycotina</taxon>
        <taxon>Glomeromycetes</taxon>
        <taxon>Glomerales</taxon>
        <taxon>Glomeraceae</taxon>
        <taxon>Glomus</taxon>
    </lineage>
</organism>
<keyword evidence="3" id="KW-0418">Kinase</keyword>
<dbReference type="InterPro" id="IPR000719">
    <property type="entry name" value="Prot_kinase_dom"/>
</dbReference>
<evidence type="ECO:0000313" key="4">
    <source>
        <dbReference type="Proteomes" id="UP000265703"/>
    </source>
</evidence>
<dbReference type="InterPro" id="IPR052945">
    <property type="entry name" value="Mitotic_Regulator"/>
</dbReference>
<keyword evidence="3" id="KW-0808">Transferase</keyword>
<dbReference type="Pfam" id="PF07714">
    <property type="entry name" value="PK_Tyr_Ser-Thr"/>
    <property type="match status" value="1"/>
</dbReference>
<dbReference type="PANTHER" id="PTHR43628:SF1">
    <property type="entry name" value="CHITIN SYNTHASE REGULATORY FACTOR 2-RELATED"/>
    <property type="match status" value="1"/>
</dbReference>
<proteinExistence type="predicted"/>
<dbReference type="OrthoDB" id="2390637at2759"/>
<dbReference type="GO" id="GO:0005524">
    <property type="term" value="F:ATP binding"/>
    <property type="evidence" value="ECO:0007669"/>
    <property type="project" value="UniProtKB-UniRule"/>
</dbReference>
<feature type="domain" description="Protein kinase" evidence="2">
    <location>
        <begin position="34"/>
        <end position="303"/>
    </location>
</feature>
<dbReference type="InterPro" id="IPR017441">
    <property type="entry name" value="Protein_kinase_ATP_BS"/>
</dbReference>
<dbReference type="InterPro" id="IPR006597">
    <property type="entry name" value="Sel1-like"/>
</dbReference>
<dbReference type="InterPro" id="IPR011990">
    <property type="entry name" value="TPR-like_helical_dom_sf"/>
</dbReference>
<accession>A0A397TLH0</accession>
<evidence type="ECO:0000313" key="3">
    <source>
        <dbReference type="EMBL" id="RIA98229.1"/>
    </source>
</evidence>
<dbReference type="PROSITE" id="PS50011">
    <property type="entry name" value="PROTEIN_KINASE_DOM"/>
    <property type="match status" value="1"/>
</dbReference>
<comment type="caution">
    <text evidence="3">The sequence shown here is derived from an EMBL/GenBank/DDBJ whole genome shotgun (WGS) entry which is preliminary data.</text>
</comment>
<dbReference type="PANTHER" id="PTHR43628">
    <property type="entry name" value="ACTIVATOR OF C KINASE PROTEIN 1-RELATED"/>
    <property type="match status" value="1"/>
</dbReference>
<dbReference type="Proteomes" id="UP000265703">
    <property type="component" value="Unassembled WGS sequence"/>
</dbReference>
<dbReference type="InterPro" id="IPR011009">
    <property type="entry name" value="Kinase-like_dom_sf"/>
</dbReference>
<keyword evidence="1" id="KW-0547">Nucleotide-binding</keyword>
<dbReference type="EMBL" id="QKYT01000019">
    <property type="protein sequence ID" value="RIA98229.1"/>
    <property type="molecule type" value="Genomic_DNA"/>
</dbReference>
<gene>
    <name evidence="3" type="ORF">C1645_870866</name>
</gene>
<dbReference type="Gene3D" id="1.25.40.10">
    <property type="entry name" value="Tetratricopeptide repeat domain"/>
    <property type="match status" value="1"/>
</dbReference>
<dbReference type="SUPFAM" id="SSF56112">
    <property type="entry name" value="Protein kinase-like (PK-like)"/>
    <property type="match status" value="1"/>
</dbReference>
<dbReference type="Gene3D" id="1.10.510.10">
    <property type="entry name" value="Transferase(Phosphotransferase) domain 1"/>
    <property type="match status" value="1"/>
</dbReference>
<dbReference type="PRINTS" id="PR00109">
    <property type="entry name" value="TYRKINASE"/>
</dbReference>
<evidence type="ECO:0000259" key="2">
    <source>
        <dbReference type="PROSITE" id="PS50011"/>
    </source>
</evidence>
<keyword evidence="1" id="KW-0067">ATP-binding</keyword>
<evidence type="ECO:0000256" key="1">
    <source>
        <dbReference type="PROSITE-ProRule" id="PRU10141"/>
    </source>
</evidence>
<reference evidence="3 4" key="1">
    <citation type="submission" date="2018-06" db="EMBL/GenBank/DDBJ databases">
        <title>Comparative genomics reveals the genomic features of Rhizophagus irregularis, R. cerebriforme, R. diaphanum and Gigaspora rosea, and their symbiotic lifestyle signature.</title>
        <authorList>
            <person name="Morin E."/>
            <person name="San Clemente H."/>
            <person name="Chen E.C.H."/>
            <person name="De La Providencia I."/>
            <person name="Hainaut M."/>
            <person name="Kuo A."/>
            <person name="Kohler A."/>
            <person name="Murat C."/>
            <person name="Tang N."/>
            <person name="Roy S."/>
            <person name="Loubradou J."/>
            <person name="Henrissat B."/>
            <person name="Grigoriev I.V."/>
            <person name="Corradi N."/>
            <person name="Roux C."/>
            <person name="Martin F.M."/>
        </authorList>
    </citation>
    <scope>NUCLEOTIDE SEQUENCE [LARGE SCALE GENOMIC DNA]</scope>
    <source>
        <strain evidence="3 4">DAOM 227022</strain>
    </source>
</reference>
<keyword evidence="4" id="KW-1185">Reference proteome</keyword>
<dbReference type="Pfam" id="PF08238">
    <property type="entry name" value="Sel1"/>
    <property type="match status" value="7"/>
</dbReference>
<dbReference type="SMART" id="SM00671">
    <property type="entry name" value="SEL1"/>
    <property type="match status" value="7"/>
</dbReference>
<sequence>MSDNAELKVTNEGINWIKNAISNQLIKHYAFENFYNLTEIGSGGFGIVYRANLENAHKYFALKSFINFNDAVVKEIIREIKLQREVDHHDNVIRFYGVTTKLENQKKKYWLVLEYADNGNLRNYLKENFDNLTWNDKFTLAFQLAHAVLCLHNEGIVHRDLHSNNILVHQKTIKLADCGLSKRIDESSNSQKNIFGLVPYVEPKIFNRKRDSNNQLQIYSLNKKSDVYSIGVLLWEISSGRPPFCNEPYDIGLAIEILQGLRETPITNTSKDYIKIYTDCWNGEPEDRPTINQVVNELKMIIIKENIIIKDFHLYNCNKNIQSSSNKFENNFNIIVDEIINNFEKCYFLNGKQEILNYLNNHHITLQEINKFLLNNQNDSNSIVLLGIFNELGIGTEINKQKAFELYQKAADLGNVIGLYNLGYCYKHGIGTSVNVQKAFELCQKSADLGNSLGIILLAEYYKGGIGTSVDKQKAFELYQKSVDLGNTFGIYELGNCYKDGIGTSVDKQKAFELSQKAADLGNTLGIVALGDCYKDGIGTNVDKQKTFELYQKAADLGNTFGMITLGDCYKDGIGTSIDKQKAFELYQKSVDLGNTFGIDHLGDCYKYGIGTSVDEQKAFELSQKSVGINIGIIALVRIFWN</sequence>
<dbReference type="GO" id="GO:0004672">
    <property type="term" value="F:protein kinase activity"/>
    <property type="evidence" value="ECO:0007669"/>
    <property type="project" value="InterPro"/>
</dbReference>
<feature type="binding site" evidence="1">
    <location>
        <position position="63"/>
    </location>
    <ligand>
        <name>ATP</name>
        <dbReference type="ChEBI" id="CHEBI:30616"/>
    </ligand>
</feature>
<dbReference type="SUPFAM" id="SSF81901">
    <property type="entry name" value="HCP-like"/>
    <property type="match status" value="2"/>
</dbReference>